<evidence type="ECO:0000256" key="2">
    <source>
        <dbReference type="ARBA" id="ARBA00022980"/>
    </source>
</evidence>
<dbReference type="PANTHER" id="PTHR15893:SF0">
    <property type="entry name" value="LARGE RIBOSOMAL SUBUNIT PROTEIN BL27M"/>
    <property type="match status" value="1"/>
</dbReference>
<dbReference type="PRINTS" id="PR00063">
    <property type="entry name" value="RIBOSOMALL27"/>
</dbReference>
<name>F4KYG1_HALH1</name>
<dbReference type="Gene3D" id="1.10.150.20">
    <property type="entry name" value="5' to 3' exonuclease, C-terminal subdomain"/>
    <property type="match status" value="1"/>
</dbReference>
<dbReference type="eggNOG" id="COG0211">
    <property type="taxonomic scope" value="Bacteria"/>
</dbReference>
<dbReference type="InterPro" id="IPR018261">
    <property type="entry name" value="Ribosomal_bL27_CS"/>
</dbReference>
<organism evidence="6 7">
    <name type="scientific">Haliscomenobacter hydrossis (strain ATCC 27775 / DSM 1100 / LMG 10767 / O)</name>
    <dbReference type="NCBI Taxonomy" id="760192"/>
    <lineage>
        <taxon>Bacteria</taxon>
        <taxon>Pseudomonadati</taxon>
        <taxon>Bacteroidota</taxon>
        <taxon>Saprospiria</taxon>
        <taxon>Saprospirales</taxon>
        <taxon>Haliscomenobacteraceae</taxon>
        <taxon>Haliscomenobacter</taxon>
    </lineage>
</organism>
<evidence type="ECO:0000313" key="7">
    <source>
        <dbReference type="Proteomes" id="UP000008461"/>
    </source>
</evidence>
<dbReference type="Gene3D" id="2.40.50.100">
    <property type="match status" value="1"/>
</dbReference>
<dbReference type="STRING" id="760192.Halhy_1510"/>
<dbReference type="InterPro" id="IPR001684">
    <property type="entry name" value="Ribosomal_bL27"/>
</dbReference>
<dbReference type="OrthoDB" id="9803474at2"/>
<evidence type="ECO:0000313" key="6">
    <source>
        <dbReference type="EMBL" id="AEE49402.1"/>
    </source>
</evidence>
<dbReference type="EMBL" id="CP002691">
    <property type="protein sequence ID" value="AEE49402.1"/>
    <property type="molecule type" value="Genomic_DNA"/>
</dbReference>
<gene>
    <name evidence="5" type="primary">rpmA</name>
    <name evidence="6" type="ordered locus">Halhy_1510</name>
</gene>
<evidence type="ECO:0000256" key="1">
    <source>
        <dbReference type="ARBA" id="ARBA00010797"/>
    </source>
</evidence>
<dbReference type="HOGENOM" id="CLU_1281712_0_0_10"/>
<keyword evidence="7" id="KW-1185">Reference proteome</keyword>
<dbReference type="Proteomes" id="UP000008461">
    <property type="component" value="Chromosome"/>
</dbReference>
<dbReference type="FunFam" id="2.40.50.100:FF:000060">
    <property type="entry name" value="Apicoplast ribosomal protein L27"/>
    <property type="match status" value="1"/>
</dbReference>
<dbReference type="KEGG" id="hhy:Halhy_1510"/>
<protein>
    <recommendedName>
        <fullName evidence="4 5">Large ribosomal subunit protein bL27</fullName>
    </recommendedName>
</protein>
<dbReference type="GO" id="GO:0006412">
    <property type="term" value="P:translation"/>
    <property type="evidence" value="ECO:0007669"/>
    <property type="project" value="UniProtKB-UniRule"/>
</dbReference>
<dbReference type="PANTHER" id="PTHR15893">
    <property type="entry name" value="RIBOSOMAL PROTEIN L27"/>
    <property type="match status" value="1"/>
</dbReference>
<dbReference type="GO" id="GO:0003735">
    <property type="term" value="F:structural constituent of ribosome"/>
    <property type="evidence" value="ECO:0007669"/>
    <property type="project" value="InterPro"/>
</dbReference>
<comment type="similarity">
    <text evidence="1 5">Belongs to the bacterial ribosomal protein bL27 family.</text>
</comment>
<reference key="2">
    <citation type="submission" date="2011-04" db="EMBL/GenBank/DDBJ databases">
        <title>Complete sequence of chromosome of Haliscomenobacter hydrossis DSM 1100.</title>
        <authorList>
            <consortium name="US DOE Joint Genome Institute (JGI-PGF)"/>
            <person name="Lucas S."/>
            <person name="Han J."/>
            <person name="Lapidus A."/>
            <person name="Bruce D."/>
            <person name="Goodwin L."/>
            <person name="Pitluck S."/>
            <person name="Peters L."/>
            <person name="Kyrpides N."/>
            <person name="Mavromatis K."/>
            <person name="Ivanova N."/>
            <person name="Ovchinnikova G."/>
            <person name="Pagani I."/>
            <person name="Daligault H."/>
            <person name="Detter J.C."/>
            <person name="Han C."/>
            <person name="Land M."/>
            <person name="Hauser L."/>
            <person name="Markowitz V."/>
            <person name="Cheng J.-F."/>
            <person name="Hugenholtz P."/>
            <person name="Woyke T."/>
            <person name="Wu D."/>
            <person name="Verbarg S."/>
            <person name="Frueling A."/>
            <person name="Brambilla E."/>
            <person name="Klenk H.-P."/>
            <person name="Eisen J.A."/>
        </authorList>
    </citation>
    <scope>NUCLEOTIDE SEQUENCE</scope>
    <source>
        <strain>DSM 1100</strain>
    </source>
</reference>
<dbReference type="NCBIfam" id="TIGR00062">
    <property type="entry name" value="L27"/>
    <property type="match status" value="1"/>
</dbReference>
<reference evidence="6 7" key="1">
    <citation type="journal article" date="2011" name="Stand. Genomic Sci.">
        <title>Complete genome sequence of Haliscomenobacter hydrossis type strain (O).</title>
        <authorList>
            <consortium name="US DOE Joint Genome Institute (JGI-PGF)"/>
            <person name="Daligault H."/>
            <person name="Lapidus A."/>
            <person name="Zeytun A."/>
            <person name="Nolan M."/>
            <person name="Lucas S."/>
            <person name="Del Rio T.G."/>
            <person name="Tice H."/>
            <person name="Cheng J.F."/>
            <person name="Tapia R."/>
            <person name="Han C."/>
            <person name="Goodwin L."/>
            <person name="Pitluck S."/>
            <person name="Liolios K."/>
            <person name="Pagani I."/>
            <person name="Ivanova N."/>
            <person name="Huntemann M."/>
            <person name="Mavromatis K."/>
            <person name="Mikhailova N."/>
            <person name="Pati A."/>
            <person name="Chen A."/>
            <person name="Palaniappan K."/>
            <person name="Land M."/>
            <person name="Hauser L."/>
            <person name="Brambilla E.M."/>
            <person name="Rohde M."/>
            <person name="Verbarg S."/>
            <person name="Goker M."/>
            <person name="Bristow J."/>
            <person name="Eisen J.A."/>
            <person name="Markowitz V."/>
            <person name="Hugenholtz P."/>
            <person name="Kyrpides N.C."/>
            <person name="Klenk H.P."/>
            <person name="Woyke T."/>
        </authorList>
    </citation>
    <scope>NUCLEOTIDE SEQUENCE [LARGE SCALE GENOMIC DNA]</scope>
    <source>
        <strain evidence="7">ATCC 27775 / DSM 1100 / LMG 10767 / O</strain>
    </source>
</reference>
<evidence type="ECO:0000256" key="5">
    <source>
        <dbReference type="HAMAP-Rule" id="MF_00539"/>
    </source>
</evidence>
<proteinExistence type="inferred from homology"/>
<dbReference type="eggNOG" id="COG3743">
    <property type="taxonomic scope" value="Bacteria"/>
</dbReference>
<evidence type="ECO:0000256" key="4">
    <source>
        <dbReference type="ARBA" id="ARBA00035175"/>
    </source>
</evidence>
<dbReference type="HAMAP" id="MF_00539">
    <property type="entry name" value="Ribosomal_bL27"/>
    <property type="match status" value="1"/>
</dbReference>
<dbReference type="SUPFAM" id="SSF110324">
    <property type="entry name" value="Ribosomal L27 protein-like"/>
    <property type="match status" value="1"/>
</dbReference>
<dbReference type="PROSITE" id="PS00831">
    <property type="entry name" value="RIBOSOMAL_L27"/>
    <property type="match status" value="1"/>
</dbReference>
<sequence>MAHKKGVGSSDNGRDSHSKRLGVKLFGGQYAKAGNILVRQRGTKFHPGENVYMGKDFTLHAQVTGTVFFSKSKKDRTYVGILPWETVEATSAPTVVVIEEVAEVVAEVAEKPAKATKSSSITLPSGKKVKQDDLKLVEGIGPKIEELMHAADITTWAQLAAAPIETLEAILDEAGPRFRIHDPATWGKQAAMADAAQWAELEAYQDELKGGRVEE</sequence>
<keyword evidence="2 5" id="KW-0689">Ribosomal protein</keyword>
<dbReference type="GO" id="GO:0022625">
    <property type="term" value="C:cytosolic large ribosomal subunit"/>
    <property type="evidence" value="ECO:0007669"/>
    <property type="project" value="TreeGrafter"/>
</dbReference>
<accession>F4KYG1</accession>
<keyword evidence="3 5" id="KW-0687">Ribonucleoprotein</keyword>
<dbReference type="AlphaFoldDB" id="F4KYG1"/>
<evidence type="ECO:0000256" key="3">
    <source>
        <dbReference type="ARBA" id="ARBA00023274"/>
    </source>
</evidence>
<dbReference type="Pfam" id="PF01016">
    <property type="entry name" value="Ribosomal_L27"/>
    <property type="match status" value="1"/>
</dbReference>